<reference evidence="4" key="1">
    <citation type="journal article" date="2019" name="Int. J. Syst. Evol. Microbiol.">
        <title>The Global Catalogue of Microorganisms (GCM) 10K type strain sequencing project: providing services to taxonomists for standard genome sequencing and annotation.</title>
        <authorList>
            <consortium name="The Broad Institute Genomics Platform"/>
            <consortium name="The Broad Institute Genome Sequencing Center for Infectious Disease"/>
            <person name="Wu L."/>
            <person name="Ma J."/>
        </authorList>
    </citation>
    <scope>NUCLEOTIDE SEQUENCE [LARGE SCALE GENOMIC DNA]</scope>
    <source>
        <strain evidence="4">JCM 16014</strain>
    </source>
</reference>
<feature type="domain" description="ParB-like N-terminal" evidence="2">
    <location>
        <begin position="5"/>
        <end position="89"/>
    </location>
</feature>
<evidence type="ECO:0000259" key="2">
    <source>
        <dbReference type="SMART" id="SM00470"/>
    </source>
</evidence>
<keyword evidence="4" id="KW-1185">Reference proteome</keyword>
<sequence>MRPVVEVRISELREADSARSTGVDAAHVRTLAQVETPLPPILVHQSTMRIIDGVHRVAAARLNRRPKIDAVFFVGSEEEAFRLGVRTNTAHGLPLSLPDRRAAAARIIASHPQLSDRSIAMSAGLAAKTVAAIRHGLAVTEPTTQRIGRDGRIRPVNAATGRRAAVEILSRNPEATLREVAREAGISVSTAHSVRSRLAAGTEPVPARGDEVPEHLQRPGPEAVAAIAAQHINPLLQRLSRDPSLRYSDGGKAMLRILAMERSVQAQWPTMVRGVSPYCLDVLAQVASQLAAGWSTIAADLAADGAADAAGDGASNGTSDVVAGGAAQ</sequence>
<organism evidence="3 4">
    <name type="scientific">Catenulispora yoronensis</name>
    <dbReference type="NCBI Taxonomy" id="450799"/>
    <lineage>
        <taxon>Bacteria</taxon>
        <taxon>Bacillati</taxon>
        <taxon>Actinomycetota</taxon>
        <taxon>Actinomycetes</taxon>
        <taxon>Catenulisporales</taxon>
        <taxon>Catenulisporaceae</taxon>
        <taxon>Catenulispora</taxon>
    </lineage>
</organism>
<proteinExistence type="predicted"/>
<evidence type="ECO:0000313" key="4">
    <source>
        <dbReference type="Proteomes" id="UP001500751"/>
    </source>
</evidence>
<dbReference type="SMART" id="SM00470">
    <property type="entry name" value="ParB"/>
    <property type="match status" value="1"/>
</dbReference>
<evidence type="ECO:0000256" key="1">
    <source>
        <dbReference type="SAM" id="MobiDB-lite"/>
    </source>
</evidence>
<dbReference type="SUPFAM" id="SSF110849">
    <property type="entry name" value="ParB/Sulfiredoxin"/>
    <property type="match status" value="1"/>
</dbReference>
<dbReference type="InterPro" id="IPR036086">
    <property type="entry name" value="ParB/Sulfiredoxin_sf"/>
</dbReference>
<dbReference type="RefSeq" id="WP_344664046.1">
    <property type="nucleotide sequence ID" value="NZ_BAAAQN010000003.1"/>
</dbReference>
<accession>A0ABP5F6X9</accession>
<evidence type="ECO:0000313" key="3">
    <source>
        <dbReference type="EMBL" id="GAA2014896.1"/>
    </source>
</evidence>
<name>A0ABP5F6X9_9ACTN</name>
<feature type="region of interest" description="Disordered" evidence="1">
    <location>
        <begin position="308"/>
        <end position="328"/>
    </location>
</feature>
<dbReference type="InterPro" id="IPR003115">
    <property type="entry name" value="ParB_N"/>
</dbReference>
<protein>
    <submittedName>
        <fullName evidence="3">ParB N-terminal domain-containing protein</fullName>
    </submittedName>
</protein>
<comment type="caution">
    <text evidence="3">The sequence shown here is derived from an EMBL/GenBank/DDBJ whole genome shotgun (WGS) entry which is preliminary data.</text>
</comment>
<dbReference type="Proteomes" id="UP001500751">
    <property type="component" value="Unassembled WGS sequence"/>
</dbReference>
<gene>
    <name evidence="3" type="ORF">GCM10009839_07480</name>
</gene>
<dbReference type="EMBL" id="BAAAQN010000003">
    <property type="protein sequence ID" value="GAA2014896.1"/>
    <property type="molecule type" value="Genomic_DNA"/>
</dbReference>